<feature type="transmembrane region" description="Helical" evidence="8">
    <location>
        <begin position="34"/>
        <end position="55"/>
    </location>
</feature>
<evidence type="ECO:0000256" key="5">
    <source>
        <dbReference type="ARBA" id="ARBA00022692"/>
    </source>
</evidence>
<feature type="transmembrane region" description="Helical" evidence="8">
    <location>
        <begin position="206"/>
        <end position="227"/>
    </location>
</feature>
<evidence type="ECO:0000256" key="2">
    <source>
        <dbReference type="ARBA" id="ARBA00007362"/>
    </source>
</evidence>
<sequence length="296" mass="32509">MNPGILLALGAYAIWGMFPIYFKSLHEIPPLEILLYRMIFSLVFLGGVLAVRRQWAWIGPVLRQPKVLVGFTASALLLSSNWFLYIWSVDHDRVLDASLGYFMTPLVNVLLGAVVLHERLRRLQWAAVAMAAVGVLWLTWQAGHPPWISLLLGITFGGYGLLRKTAALGALEGLSLETAVLFPLAAITLLFMTAQGAHGFADASPLAQILMVLSGPITVVPLLMFAAGARRVPLSTMGLLQYLTPTLQLLVGIWLYNEPFGGARLIGFAAIWVALALYTLDGLWLNYSRLRKNDTP</sequence>
<evidence type="ECO:0000256" key="1">
    <source>
        <dbReference type="ARBA" id="ARBA00004651"/>
    </source>
</evidence>
<keyword evidence="4" id="KW-1003">Cell membrane</keyword>
<feature type="transmembrane region" description="Helical" evidence="8">
    <location>
        <begin position="174"/>
        <end position="194"/>
    </location>
</feature>
<protein>
    <submittedName>
        <fullName evidence="10">Membrane protein</fullName>
    </submittedName>
</protein>
<name>A0A8J2XXJ0_9BURK</name>
<dbReference type="InterPro" id="IPR000620">
    <property type="entry name" value="EamA_dom"/>
</dbReference>
<feature type="transmembrane region" description="Helical" evidence="8">
    <location>
        <begin position="146"/>
        <end position="162"/>
    </location>
</feature>
<dbReference type="SUPFAM" id="SSF103481">
    <property type="entry name" value="Multidrug resistance efflux transporter EmrE"/>
    <property type="match status" value="2"/>
</dbReference>
<dbReference type="Proteomes" id="UP000620266">
    <property type="component" value="Unassembled WGS sequence"/>
</dbReference>
<feature type="transmembrane region" description="Helical" evidence="8">
    <location>
        <begin position="99"/>
        <end position="116"/>
    </location>
</feature>
<keyword evidence="6 8" id="KW-1133">Transmembrane helix</keyword>
<comment type="similarity">
    <text evidence="2">Belongs to the EamA transporter family.</text>
</comment>
<dbReference type="EMBL" id="BMCG01000004">
    <property type="protein sequence ID" value="GGC12045.1"/>
    <property type="molecule type" value="Genomic_DNA"/>
</dbReference>
<keyword evidence="7 8" id="KW-0472">Membrane</keyword>
<comment type="subcellular location">
    <subcellularLocation>
        <location evidence="1">Cell membrane</location>
        <topology evidence="1">Multi-pass membrane protein</topology>
    </subcellularLocation>
</comment>
<feature type="transmembrane region" description="Helical" evidence="8">
    <location>
        <begin position="239"/>
        <end position="256"/>
    </location>
</feature>
<dbReference type="AlphaFoldDB" id="A0A8J2XXJ0"/>
<comment type="caution">
    <text evidence="10">The sequence shown here is derived from an EMBL/GenBank/DDBJ whole genome shotgun (WGS) entry which is preliminary data.</text>
</comment>
<evidence type="ECO:0000256" key="7">
    <source>
        <dbReference type="ARBA" id="ARBA00023136"/>
    </source>
</evidence>
<keyword evidence="3" id="KW-0813">Transport</keyword>
<evidence type="ECO:0000313" key="11">
    <source>
        <dbReference type="Proteomes" id="UP000620266"/>
    </source>
</evidence>
<keyword evidence="5 8" id="KW-0812">Transmembrane</keyword>
<dbReference type="InterPro" id="IPR037185">
    <property type="entry name" value="EmrE-like"/>
</dbReference>
<dbReference type="InterPro" id="IPR004626">
    <property type="entry name" value="RarD"/>
</dbReference>
<evidence type="ECO:0000259" key="9">
    <source>
        <dbReference type="Pfam" id="PF00892"/>
    </source>
</evidence>
<dbReference type="GO" id="GO:0005886">
    <property type="term" value="C:plasma membrane"/>
    <property type="evidence" value="ECO:0007669"/>
    <property type="project" value="UniProtKB-SubCell"/>
</dbReference>
<dbReference type="RefSeq" id="WP_188396262.1">
    <property type="nucleotide sequence ID" value="NZ_BMCG01000004.1"/>
</dbReference>
<evidence type="ECO:0000256" key="8">
    <source>
        <dbReference type="SAM" id="Phobius"/>
    </source>
</evidence>
<reference evidence="10" key="1">
    <citation type="journal article" date="2014" name="Int. J. Syst. Evol. Microbiol.">
        <title>Complete genome sequence of Corynebacterium casei LMG S-19264T (=DSM 44701T), isolated from a smear-ripened cheese.</title>
        <authorList>
            <consortium name="US DOE Joint Genome Institute (JGI-PGF)"/>
            <person name="Walter F."/>
            <person name="Albersmeier A."/>
            <person name="Kalinowski J."/>
            <person name="Ruckert C."/>
        </authorList>
    </citation>
    <scope>NUCLEOTIDE SEQUENCE</scope>
    <source>
        <strain evidence="10">CCM 7086</strain>
    </source>
</reference>
<proteinExistence type="inferred from homology"/>
<dbReference type="Pfam" id="PF00892">
    <property type="entry name" value="EamA"/>
    <property type="match status" value="1"/>
</dbReference>
<dbReference type="NCBIfam" id="TIGR00688">
    <property type="entry name" value="rarD"/>
    <property type="match status" value="1"/>
</dbReference>
<dbReference type="PANTHER" id="PTHR22911:SF137">
    <property type="entry name" value="SOLUTE CARRIER FAMILY 35 MEMBER G2-RELATED"/>
    <property type="match status" value="1"/>
</dbReference>
<organism evidence="10 11">
    <name type="scientific">Oxalicibacterium flavum</name>
    <dbReference type="NCBI Taxonomy" id="179467"/>
    <lineage>
        <taxon>Bacteria</taxon>
        <taxon>Pseudomonadati</taxon>
        <taxon>Pseudomonadota</taxon>
        <taxon>Betaproteobacteria</taxon>
        <taxon>Burkholderiales</taxon>
        <taxon>Oxalobacteraceae</taxon>
        <taxon>Oxalicibacterium</taxon>
    </lineage>
</organism>
<feature type="transmembrane region" description="Helical" evidence="8">
    <location>
        <begin position="123"/>
        <end position="140"/>
    </location>
</feature>
<accession>A0A8J2XXJ0</accession>
<evidence type="ECO:0000256" key="3">
    <source>
        <dbReference type="ARBA" id="ARBA00022448"/>
    </source>
</evidence>
<feature type="transmembrane region" description="Helical" evidence="8">
    <location>
        <begin position="5"/>
        <end position="22"/>
    </location>
</feature>
<feature type="transmembrane region" description="Helical" evidence="8">
    <location>
        <begin position="67"/>
        <end position="87"/>
    </location>
</feature>
<reference evidence="10" key="2">
    <citation type="submission" date="2020-09" db="EMBL/GenBank/DDBJ databases">
        <authorList>
            <person name="Sun Q."/>
            <person name="Sedlacek I."/>
        </authorList>
    </citation>
    <scope>NUCLEOTIDE SEQUENCE</scope>
    <source>
        <strain evidence="10">CCM 7086</strain>
    </source>
</reference>
<keyword evidence="11" id="KW-1185">Reference proteome</keyword>
<evidence type="ECO:0000313" key="10">
    <source>
        <dbReference type="EMBL" id="GGC12045.1"/>
    </source>
</evidence>
<gene>
    <name evidence="10" type="ORF">GCM10007205_21480</name>
</gene>
<evidence type="ECO:0000256" key="4">
    <source>
        <dbReference type="ARBA" id="ARBA00022475"/>
    </source>
</evidence>
<feature type="domain" description="EamA" evidence="9">
    <location>
        <begin position="3"/>
        <end position="139"/>
    </location>
</feature>
<dbReference type="PANTHER" id="PTHR22911">
    <property type="entry name" value="ACYL-MALONYL CONDENSING ENZYME-RELATED"/>
    <property type="match status" value="1"/>
</dbReference>
<evidence type="ECO:0000256" key="6">
    <source>
        <dbReference type="ARBA" id="ARBA00022989"/>
    </source>
</evidence>
<feature type="transmembrane region" description="Helical" evidence="8">
    <location>
        <begin position="262"/>
        <end position="285"/>
    </location>
</feature>